<reference evidence="2 3" key="1">
    <citation type="submission" date="2020-02" db="EMBL/GenBank/DDBJ databases">
        <authorList>
            <person name="Ma Q."/>
            <person name="Huang Y."/>
            <person name="Song X."/>
            <person name="Pei D."/>
        </authorList>
    </citation>
    <scope>NUCLEOTIDE SEQUENCE [LARGE SCALE GENOMIC DNA]</scope>
    <source>
        <strain evidence="2">Sxm20200214</strain>
        <tissue evidence="2">Leaf</tissue>
    </source>
</reference>
<feature type="region of interest" description="Disordered" evidence="1">
    <location>
        <begin position="90"/>
        <end position="134"/>
    </location>
</feature>
<gene>
    <name evidence="2" type="ORF">Bca52824_038950</name>
</gene>
<accession>A0A8X7UXP1</accession>
<organism evidence="2 3">
    <name type="scientific">Brassica carinata</name>
    <name type="common">Ethiopian mustard</name>
    <name type="synonym">Abyssinian cabbage</name>
    <dbReference type="NCBI Taxonomy" id="52824"/>
    <lineage>
        <taxon>Eukaryota</taxon>
        <taxon>Viridiplantae</taxon>
        <taxon>Streptophyta</taxon>
        <taxon>Embryophyta</taxon>
        <taxon>Tracheophyta</taxon>
        <taxon>Spermatophyta</taxon>
        <taxon>Magnoliopsida</taxon>
        <taxon>eudicotyledons</taxon>
        <taxon>Gunneridae</taxon>
        <taxon>Pentapetalae</taxon>
        <taxon>rosids</taxon>
        <taxon>malvids</taxon>
        <taxon>Brassicales</taxon>
        <taxon>Brassicaceae</taxon>
        <taxon>Brassiceae</taxon>
        <taxon>Brassica</taxon>
    </lineage>
</organism>
<feature type="region of interest" description="Disordered" evidence="1">
    <location>
        <begin position="37"/>
        <end position="76"/>
    </location>
</feature>
<sequence>MQYRVVDKSRHSSGFHHNTETRAVRAVGTEITGTIPIPQVERNNPNSARMEVTPTRNLQDRWDPYTGTRQSPCSPQTWRIQCGAKKKWKGYTYRTPEQGGGQEESSNQETNSEKPTSNTTSKKAKNCPIITNSY</sequence>
<comment type="caution">
    <text evidence="2">The sequence shown here is derived from an EMBL/GenBank/DDBJ whole genome shotgun (WGS) entry which is preliminary data.</text>
</comment>
<proteinExistence type="predicted"/>
<feature type="region of interest" description="Disordered" evidence="1">
    <location>
        <begin position="1"/>
        <end position="20"/>
    </location>
</feature>
<dbReference type="AlphaFoldDB" id="A0A8X7UXP1"/>
<dbReference type="Proteomes" id="UP000886595">
    <property type="component" value="Unassembled WGS sequence"/>
</dbReference>
<dbReference type="EMBL" id="JAAMPC010000009">
    <property type="protein sequence ID" value="KAG2292281.1"/>
    <property type="molecule type" value="Genomic_DNA"/>
</dbReference>
<evidence type="ECO:0000313" key="2">
    <source>
        <dbReference type="EMBL" id="KAG2292281.1"/>
    </source>
</evidence>
<feature type="compositionally biased region" description="Basic and acidic residues" evidence="1">
    <location>
        <begin position="1"/>
        <end position="10"/>
    </location>
</feature>
<evidence type="ECO:0000256" key="1">
    <source>
        <dbReference type="SAM" id="MobiDB-lite"/>
    </source>
</evidence>
<name>A0A8X7UXP1_BRACI</name>
<protein>
    <submittedName>
        <fullName evidence="2">Uncharacterized protein</fullName>
    </submittedName>
</protein>
<evidence type="ECO:0000313" key="3">
    <source>
        <dbReference type="Proteomes" id="UP000886595"/>
    </source>
</evidence>
<keyword evidence="3" id="KW-1185">Reference proteome</keyword>
<feature type="compositionally biased region" description="Polar residues" evidence="1">
    <location>
        <begin position="67"/>
        <end position="76"/>
    </location>
</feature>